<dbReference type="AlphaFoldDB" id="A0A9Q9C5D7"/>
<sequence>MREEHFKELRRNITAELTEIKKTILQKMKHKLEEALSPVSDEARKLPLLSLIEGLKRSYTGKTIMIRKNKRANNKRAPKSAKKRPSVMLQVEDQSFVFDGDGLKVVGSWDGKQYKGMLDEINGILKKHITKR</sequence>
<proteinExistence type="predicted"/>
<dbReference type="EMBL" id="CP075157">
    <property type="protein sequence ID" value="UTX44474.1"/>
    <property type="molecule type" value="Genomic_DNA"/>
</dbReference>
<evidence type="ECO:0000313" key="1">
    <source>
        <dbReference type="EMBL" id="UTX44474.1"/>
    </source>
</evidence>
<dbReference type="Proteomes" id="UP001059546">
    <property type="component" value="Chromosome XI"/>
</dbReference>
<accession>A0A9Q9C5D7</accession>
<evidence type="ECO:0000313" key="2">
    <source>
        <dbReference type="Proteomes" id="UP001059546"/>
    </source>
</evidence>
<name>A0A9Q9C5D7_ENCHE</name>
<protein>
    <submittedName>
        <fullName evidence="1">Transcription-repair-coupling factor</fullName>
    </submittedName>
</protein>
<organism evidence="1 2">
    <name type="scientific">Encephalitozoon hellem</name>
    <name type="common">Microsporidian parasite</name>
    <dbReference type="NCBI Taxonomy" id="27973"/>
    <lineage>
        <taxon>Eukaryota</taxon>
        <taxon>Fungi</taxon>
        <taxon>Fungi incertae sedis</taxon>
        <taxon>Microsporidia</taxon>
        <taxon>Unikaryonidae</taxon>
        <taxon>Encephalitozoon</taxon>
    </lineage>
</organism>
<gene>
    <name evidence="1" type="ORF">GPU96_11g22780</name>
</gene>
<reference evidence="1" key="1">
    <citation type="submission" date="2021-05" db="EMBL/GenBank/DDBJ databases">
        <title>Encephalitozoon hellem ATCC 50604 Complete Genome.</title>
        <authorList>
            <person name="Mascarenhas dos Santos A.C."/>
            <person name="Julian A.T."/>
            <person name="Pombert J.-F."/>
        </authorList>
    </citation>
    <scope>NUCLEOTIDE SEQUENCE</scope>
    <source>
        <strain evidence="1">ATCC 50604</strain>
    </source>
</reference>